<name>A0ABQ4ZR10_9ASTR</name>
<reference evidence="2" key="2">
    <citation type="submission" date="2022-01" db="EMBL/GenBank/DDBJ databases">
        <authorList>
            <person name="Yamashiro T."/>
            <person name="Shiraishi A."/>
            <person name="Satake H."/>
            <person name="Nakayama K."/>
        </authorList>
    </citation>
    <scope>NUCLEOTIDE SEQUENCE</scope>
</reference>
<feature type="region of interest" description="Disordered" evidence="1">
    <location>
        <begin position="1"/>
        <end position="23"/>
    </location>
</feature>
<reference evidence="2" key="1">
    <citation type="journal article" date="2022" name="Int. J. Mol. Sci.">
        <title>Draft Genome of Tanacetum Coccineum: Genomic Comparison of Closely Related Tanacetum-Family Plants.</title>
        <authorList>
            <person name="Yamashiro T."/>
            <person name="Shiraishi A."/>
            <person name="Nakayama K."/>
            <person name="Satake H."/>
        </authorList>
    </citation>
    <scope>NUCLEOTIDE SEQUENCE</scope>
</reference>
<protein>
    <submittedName>
        <fullName evidence="2">Uncharacterized protein</fullName>
    </submittedName>
</protein>
<dbReference type="EMBL" id="BQNB010011528">
    <property type="protein sequence ID" value="GJS91731.1"/>
    <property type="molecule type" value="Genomic_DNA"/>
</dbReference>
<proteinExistence type="predicted"/>
<evidence type="ECO:0000313" key="2">
    <source>
        <dbReference type="EMBL" id="GJS91731.1"/>
    </source>
</evidence>
<comment type="caution">
    <text evidence="2">The sequence shown here is derived from an EMBL/GenBank/DDBJ whole genome shotgun (WGS) entry which is preliminary data.</text>
</comment>
<feature type="compositionally biased region" description="Basic and acidic residues" evidence="1">
    <location>
        <begin position="1"/>
        <end position="17"/>
    </location>
</feature>
<organism evidence="2 3">
    <name type="scientific">Tanacetum coccineum</name>
    <dbReference type="NCBI Taxonomy" id="301880"/>
    <lineage>
        <taxon>Eukaryota</taxon>
        <taxon>Viridiplantae</taxon>
        <taxon>Streptophyta</taxon>
        <taxon>Embryophyta</taxon>
        <taxon>Tracheophyta</taxon>
        <taxon>Spermatophyta</taxon>
        <taxon>Magnoliopsida</taxon>
        <taxon>eudicotyledons</taxon>
        <taxon>Gunneridae</taxon>
        <taxon>Pentapetalae</taxon>
        <taxon>asterids</taxon>
        <taxon>campanulids</taxon>
        <taxon>Asterales</taxon>
        <taxon>Asteraceae</taxon>
        <taxon>Asteroideae</taxon>
        <taxon>Anthemideae</taxon>
        <taxon>Anthemidinae</taxon>
        <taxon>Tanacetum</taxon>
    </lineage>
</organism>
<dbReference type="Proteomes" id="UP001151760">
    <property type="component" value="Unassembled WGS sequence"/>
</dbReference>
<keyword evidence="3" id="KW-1185">Reference proteome</keyword>
<sequence length="93" mass="9698">MGEQRKRVVRPSSRESKSACGEVRGVKKMSSTRFKLMVRGDECLEGCVGIGGGEVSGGRDDFGVSKSLLGEIPGVMISEGGGDTFGDDGGAIW</sequence>
<gene>
    <name evidence="2" type="ORF">Tco_0774367</name>
</gene>
<evidence type="ECO:0000256" key="1">
    <source>
        <dbReference type="SAM" id="MobiDB-lite"/>
    </source>
</evidence>
<evidence type="ECO:0000313" key="3">
    <source>
        <dbReference type="Proteomes" id="UP001151760"/>
    </source>
</evidence>
<accession>A0ABQ4ZR10</accession>